<evidence type="ECO:0000313" key="5">
    <source>
        <dbReference type="EMBL" id="SDP04318.1"/>
    </source>
</evidence>
<dbReference type="InterPro" id="IPR028098">
    <property type="entry name" value="Glyco_trans_4-like_N"/>
</dbReference>
<sequence>MTQRIVAHEPEAMPHVLLDATALPPDRGGVGRYVDELARALDAAGVPLTVVCQGRDAEHFTATTPSSRIVPIAEELQSRPARLAWEQITLPRLAGRLGVDLVHAPHYTMPLASPVPVVVTLHDALFFSEPGLHLGAKGRFFRSWTRLSLRRAAHCVVDSQATADELVRYARADRERMTVIPLGVDPARFKIPSELEIRALREHLDLGEQPYVAFLGTLEPRKNVPALIRGFCAAVRDEENPPALVLAGGAGWDDDVEPALTAVPAGIRVIRAGYLPMDLLAAYLGGAAVVAYPSLGEGFGLPVLEAMACGAAVLTTRRLSLPEVGGDAVAYCGVSAQEIEAALRELLADPVRRAELGRQAVLRAAGFTWSGHARSCLAVYRRVVGARATQRTRSAR</sequence>
<reference evidence="5 6" key="1">
    <citation type="submission" date="2016-10" db="EMBL/GenBank/DDBJ databases">
        <authorList>
            <person name="de Groot N.N."/>
        </authorList>
    </citation>
    <scope>NUCLEOTIDE SEQUENCE [LARGE SCALE GENOMIC DNA]</scope>
    <source>
        <strain evidence="6">P4-7,KCTC 19426,CECT 7604</strain>
    </source>
</reference>
<dbReference type="EMBL" id="LT629710">
    <property type="protein sequence ID" value="SDP04318.1"/>
    <property type="molecule type" value="Genomic_DNA"/>
</dbReference>
<dbReference type="InterPro" id="IPR001296">
    <property type="entry name" value="Glyco_trans_1"/>
</dbReference>
<dbReference type="Gene3D" id="3.40.50.2000">
    <property type="entry name" value="Glycogen Phosphorylase B"/>
    <property type="match status" value="2"/>
</dbReference>
<evidence type="ECO:0000259" key="3">
    <source>
        <dbReference type="Pfam" id="PF00534"/>
    </source>
</evidence>
<dbReference type="SUPFAM" id="SSF53756">
    <property type="entry name" value="UDP-Glycosyltransferase/glycogen phosphorylase"/>
    <property type="match status" value="1"/>
</dbReference>
<keyword evidence="1" id="KW-0328">Glycosyltransferase</keyword>
<dbReference type="CDD" id="cd03809">
    <property type="entry name" value="GT4_MtfB-like"/>
    <property type="match status" value="1"/>
</dbReference>
<organism evidence="5 6">
    <name type="scientific">Nakamurella panacisegetis</name>
    <dbReference type="NCBI Taxonomy" id="1090615"/>
    <lineage>
        <taxon>Bacteria</taxon>
        <taxon>Bacillati</taxon>
        <taxon>Actinomycetota</taxon>
        <taxon>Actinomycetes</taxon>
        <taxon>Nakamurellales</taxon>
        <taxon>Nakamurellaceae</taxon>
        <taxon>Nakamurella</taxon>
    </lineage>
</organism>
<proteinExistence type="predicted"/>
<dbReference type="Pfam" id="PF13439">
    <property type="entry name" value="Glyco_transf_4"/>
    <property type="match status" value="1"/>
</dbReference>
<keyword evidence="2 5" id="KW-0808">Transferase</keyword>
<gene>
    <name evidence="5" type="ORF">SAMN04515671_2773</name>
</gene>
<name>A0A1H0PI19_9ACTN</name>
<dbReference type="GO" id="GO:0016757">
    <property type="term" value="F:glycosyltransferase activity"/>
    <property type="evidence" value="ECO:0007669"/>
    <property type="project" value="UniProtKB-KW"/>
</dbReference>
<dbReference type="AlphaFoldDB" id="A0A1H0PI19"/>
<dbReference type="PANTHER" id="PTHR46401">
    <property type="entry name" value="GLYCOSYLTRANSFERASE WBBK-RELATED"/>
    <property type="match status" value="1"/>
</dbReference>
<keyword evidence="6" id="KW-1185">Reference proteome</keyword>
<protein>
    <submittedName>
        <fullName evidence="5">Glycosyltransferase involved in cell wall bisynthesis</fullName>
    </submittedName>
</protein>
<accession>A0A1H0PI19</accession>
<evidence type="ECO:0000313" key="6">
    <source>
        <dbReference type="Proteomes" id="UP000198741"/>
    </source>
</evidence>
<feature type="domain" description="Glycosyl transferase family 1" evidence="3">
    <location>
        <begin position="205"/>
        <end position="360"/>
    </location>
</feature>
<feature type="domain" description="Glycosyltransferase subfamily 4-like N-terminal" evidence="4">
    <location>
        <begin position="28"/>
        <end position="188"/>
    </location>
</feature>
<evidence type="ECO:0000259" key="4">
    <source>
        <dbReference type="Pfam" id="PF13439"/>
    </source>
</evidence>
<dbReference type="Pfam" id="PF00534">
    <property type="entry name" value="Glycos_transf_1"/>
    <property type="match status" value="1"/>
</dbReference>
<evidence type="ECO:0000256" key="1">
    <source>
        <dbReference type="ARBA" id="ARBA00022676"/>
    </source>
</evidence>
<dbReference type="PANTHER" id="PTHR46401:SF2">
    <property type="entry name" value="GLYCOSYLTRANSFERASE WBBK-RELATED"/>
    <property type="match status" value="1"/>
</dbReference>
<dbReference type="STRING" id="1090615.SAMN04515671_2773"/>
<evidence type="ECO:0000256" key="2">
    <source>
        <dbReference type="ARBA" id="ARBA00022679"/>
    </source>
</evidence>
<dbReference type="GO" id="GO:0009103">
    <property type="term" value="P:lipopolysaccharide biosynthetic process"/>
    <property type="evidence" value="ECO:0007669"/>
    <property type="project" value="TreeGrafter"/>
</dbReference>
<dbReference type="Proteomes" id="UP000198741">
    <property type="component" value="Chromosome I"/>
</dbReference>